<organism evidence="6 7">
    <name type="scientific">Acipenser ruthenus</name>
    <name type="common">Sterlet sturgeon</name>
    <dbReference type="NCBI Taxonomy" id="7906"/>
    <lineage>
        <taxon>Eukaryota</taxon>
        <taxon>Metazoa</taxon>
        <taxon>Chordata</taxon>
        <taxon>Craniata</taxon>
        <taxon>Vertebrata</taxon>
        <taxon>Euteleostomi</taxon>
        <taxon>Actinopterygii</taxon>
        <taxon>Chondrostei</taxon>
        <taxon>Acipenseriformes</taxon>
        <taxon>Acipenseridae</taxon>
        <taxon>Acipenser</taxon>
    </lineage>
</organism>
<evidence type="ECO:0000256" key="3">
    <source>
        <dbReference type="ARBA" id="ARBA00071610"/>
    </source>
</evidence>
<dbReference type="PROSITE" id="PS00636">
    <property type="entry name" value="DNAJ_1"/>
    <property type="match status" value="1"/>
</dbReference>
<feature type="compositionally biased region" description="Basic and acidic residues" evidence="4">
    <location>
        <begin position="191"/>
        <end position="203"/>
    </location>
</feature>
<dbReference type="EMBL" id="SCEB01215162">
    <property type="protein sequence ID" value="RXM30983.1"/>
    <property type="molecule type" value="Genomic_DNA"/>
</dbReference>
<dbReference type="Pfam" id="PF00226">
    <property type="entry name" value="DnaJ"/>
    <property type="match status" value="1"/>
</dbReference>
<feature type="domain" description="J" evidence="5">
    <location>
        <begin position="15"/>
        <end position="80"/>
    </location>
</feature>
<dbReference type="Gene3D" id="1.10.287.110">
    <property type="entry name" value="DnaJ domain"/>
    <property type="match status" value="1"/>
</dbReference>
<comment type="function">
    <text evidence="2">Acts as a dual histone chaperone and heat shock co-chaperone. As a histone chaperone, forms a co-chaperone complex with MCM2 and histone H3-H4 heterodimers; and may thereby assist MCM2 in histone H3-H4 heterodimer recognition and facilitate the assembly of histones into nucleosomes. May also act as a histone co-chaperone together with TONSL. May recruit histone chaperones ASF1A, NASP and SPT2 to histone H3-H4 heterodimers. Also plays a role as co-chaperone of the HSP70 family of molecular chaperone proteins, such as HSPA1A, HSPA1B and HSPA8. As a co-chaperone, may play a role in the recruitment of HSP70-type molecular chaperone machinery to histone H3-H4 substrates, thereby maintaining the histone structural integrity. Exhibits activity to assemble histones onto DNA in vitro.</text>
</comment>
<dbReference type="SUPFAM" id="SSF46565">
    <property type="entry name" value="Chaperone J-domain"/>
    <property type="match status" value="1"/>
</dbReference>
<evidence type="ECO:0000259" key="5">
    <source>
        <dbReference type="PROSITE" id="PS50076"/>
    </source>
</evidence>
<dbReference type="InterPro" id="IPR052594">
    <property type="entry name" value="J_domain-containing_protein"/>
</dbReference>
<comment type="caution">
    <text evidence="6">The sequence shown here is derived from an EMBL/GenBank/DDBJ whole genome shotgun (WGS) entry which is preliminary data.</text>
</comment>
<dbReference type="GO" id="GO:0031072">
    <property type="term" value="F:heat shock protein binding"/>
    <property type="evidence" value="ECO:0007669"/>
    <property type="project" value="TreeGrafter"/>
</dbReference>
<evidence type="ECO:0000256" key="1">
    <source>
        <dbReference type="ARBA" id="ARBA00022553"/>
    </source>
</evidence>
<dbReference type="GO" id="GO:0005737">
    <property type="term" value="C:cytoplasm"/>
    <property type="evidence" value="ECO:0007669"/>
    <property type="project" value="TreeGrafter"/>
</dbReference>
<name>A0A444U702_ACIRT</name>
<keyword evidence="1" id="KW-0597">Phosphoprotein</keyword>
<dbReference type="Proteomes" id="UP000289886">
    <property type="component" value="Unassembled WGS sequence"/>
</dbReference>
<dbReference type="PROSITE" id="PS50076">
    <property type="entry name" value="DNAJ_2"/>
    <property type="match status" value="1"/>
</dbReference>
<dbReference type="InterPro" id="IPR036869">
    <property type="entry name" value="J_dom_sf"/>
</dbReference>
<feature type="region of interest" description="Disordered" evidence="4">
    <location>
        <begin position="179"/>
        <end position="230"/>
    </location>
</feature>
<evidence type="ECO:0000313" key="7">
    <source>
        <dbReference type="Proteomes" id="UP000289886"/>
    </source>
</evidence>
<evidence type="ECO:0000256" key="2">
    <source>
        <dbReference type="ARBA" id="ARBA00054761"/>
    </source>
</evidence>
<dbReference type="FunFam" id="1.10.287.110:FF:000035">
    <property type="entry name" value="DnaJ homolog subfamily C member 9"/>
    <property type="match status" value="1"/>
</dbReference>
<dbReference type="InterPro" id="IPR056453">
    <property type="entry name" value="HTH_DNAJC9"/>
</dbReference>
<dbReference type="InterPro" id="IPR001623">
    <property type="entry name" value="DnaJ_domain"/>
</dbReference>
<evidence type="ECO:0000256" key="4">
    <source>
        <dbReference type="SAM" id="MobiDB-lite"/>
    </source>
</evidence>
<gene>
    <name evidence="6" type="ORF">EOD39_1823</name>
</gene>
<proteinExistence type="predicted"/>
<dbReference type="Pfam" id="PF23302">
    <property type="entry name" value="HTH_DNAJC9"/>
    <property type="match status" value="1"/>
</dbReference>
<dbReference type="GO" id="GO:0005634">
    <property type="term" value="C:nucleus"/>
    <property type="evidence" value="ECO:0007669"/>
    <property type="project" value="TreeGrafter"/>
</dbReference>
<dbReference type="PANTHER" id="PTHR44144">
    <property type="entry name" value="DNAJ HOMOLOG SUBFAMILY C MEMBER 9"/>
    <property type="match status" value="1"/>
</dbReference>
<dbReference type="PRINTS" id="PR00625">
    <property type="entry name" value="JDOMAIN"/>
</dbReference>
<reference evidence="6 7" key="1">
    <citation type="submission" date="2019-01" db="EMBL/GenBank/DDBJ databases">
        <title>Draft Genome and Complete Hox-Cluster Characterization of the Sterlet Sturgeon (Acipenser ruthenus).</title>
        <authorList>
            <person name="Wei Q."/>
        </authorList>
    </citation>
    <scope>NUCLEOTIDE SEQUENCE [LARGE SCALE GENOMIC DNA]</scope>
    <source>
        <strain evidence="6">WHYD16114868_AA</strain>
        <tissue evidence="6">Blood</tissue>
    </source>
</reference>
<dbReference type="AlphaFoldDB" id="A0A444U702"/>
<dbReference type="InterPro" id="IPR018253">
    <property type="entry name" value="DnaJ_domain_CS"/>
</dbReference>
<sequence>MGLLECCEGLFGTSNLYQVLGVEKEASEAEIRRGYYKVSLQVHPDRVPDNEQATEKFQVLGKVYAILSDKEQRAVYDEQGIVDEESDTLRQDRSWDEYWRLLFPKITVDDIKAFEAKYKGSEEEAADVRKSYMDHKGNMDRIMVSVLCCTYEDEPRIREIIEKAIAAGELPAFDAFTNEPEKKKAARKRQANREKREAEKMTKDMGLADDEDSLKALIQKRQKSREQETDSFLADLEAKYCKKGGKGRAGKKGKK</sequence>
<keyword evidence="7" id="KW-1185">Reference proteome</keyword>
<accession>A0A444U702</accession>
<evidence type="ECO:0000313" key="6">
    <source>
        <dbReference type="EMBL" id="RXM30983.1"/>
    </source>
</evidence>
<dbReference type="SMART" id="SM00271">
    <property type="entry name" value="DnaJ"/>
    <property type="match status" value="1"/>
</dbReference>
<protein>
    <recommendedName>
        <fullName evidence="3">DnaJ homolog subfamily C member 9</fullName>
    </recommendedName>
</protein>
<dbReference type="CDD" id="cd06257">
    <property type="entry name" value="DnaJ"/>
    <property type="match status" value="1"/>
</dbReference>
<dbReference type="PANTHER" id="PTHR44144:SF1">
    <property type="entry name" value="DNAJ HOMOLOG SUBFAMILY C MEMBER 9"/>
    <property type="match status" value="1"/>
</dbReference>